<dbReference type="EMBL" id="CAJVPY010008875">
    <property type="protein sequence ID" value="CAG8701806.1"/>
    <property type="molecule type" value="Genomic_DNA"/>
</dbReference>
<feature type="compositionally biased region" description="Low complexity" evidence="1">
    <location>
        <begin position="149"/>
        <end position="196"/>
    </location>
</feature>
<feature type="chain" id="PRO_5040425037" evidence="2">
    <location>
        <begin position="22"/>
        <end position="285"/>
    </location>
</feature>
<dbReference type="Proteomes" id="UP000789405">
    <property type="component" value="Unassembled WGS sequence"/>
</dbReference>
<reference evidence="3" key="1">
    <citation type="submission" date="2021-06" db="EMBL/GenBank/DDBJ databases">
        <authorList>
            <person name="Kallberg Y."/>
            <person name="Tangrot J."/>
            <person name="Rosling A."/>
        </authorList>
    </citation>
    <scope>NUCLEOTIDE SEQUENCE</scope>
    <source>
        <strain evidence="3">MA453B</strain>
    </source>
</reference>
<evidence type="ECO:0000256" key="1">
    <source>
        <dbReference type="SAM" id="MobiDB-lite"/>
    </source>
</evidence>
<feature type="compositionally biased region" description="Basic and acidic residues" evidence="1">
    <location>
        <begin position="226"/>
        <end position="248"/>
    </location>
</feature>
<evidence type="ECO:0000256" key="2">
    <source>
        <dbReference type="SAM" id="SignalP"/>
    </source>
</evidence>
<organism evidence="3 4">
    <name type="scientific">Dentiscutata erythropus</name>
    <dbReference type="NCBI Taxonomy" id="1348616"/>
    <lineage>
        <taxon>Eukaryota</taxon>
        <taxon>Fungi</taxon>
        <taxon>Fungi incertae sedis</taxon>
        <taxon>Mucoromycota</taxon>
        <taxon>Glomeromycotina</taxon>
        <taxon>Glomeromycetes</taxon>
        <taxon>Diversisporales</taxon>
        <taxon>Gigasporaceae</taxon>
        <taxon>Dentiscutata</taxon>
    </lineage>
</organism>
<feature type="signal peptide" evidence="2">
    <location>
        <begin position="1"/>
        <end position="21"/>
    </location>
</feature>
<keyword evidence="4" id="KW-1185">Reference proteome</keyword>
<proteinExistence type="predicted"/>
<evidence type="ECO:0000313" key="4">
    <source>
        <dbReference type="Proteomes" id="UP000789405"/>
    </source>
</evidence>
<accession>A0A9N9HR22</accession>
<feature type="compositionally biased region" description="Polar residues" evidence="1">
    <location>
        <begin position="252"/>
        <end position="274"/>
    </location>
</feature>
<feature type="region of interest" description="Disordered" evidence="1">
    <location>
        <begin position="225"/>
        <end position="285"/>
    </location>
</feature>
<feature type="region of interest" description="Disordered" evidence="1">
    <location>
        <begin position="142"/>
        <end position="196"/>
    </location>
</feature>
<dbReference type="OrthoDB" id="2445657at2759"/>
<protein>
    <submittedName>
        <fullName evidence="3">18810_t:CDS:1</fullName>
    </submittedName>
</protein>
<keyword evidence="2" id="KW-0732">Signal</keyword>
<evidence type="ECO:0000313" key="3">
    <source>
        <dbReference type="EMBL" id="CAG8701806.1"/>
    </source>
</evidence>
<comment type="caution">
    <text evidence="3">The sequence shown here is derived from an EMBL/GenBank/DDBJ whole genome shotgun (WGS) entry which is preliminary data.</text>
</comment>
<name>A0A9N9HR22_9GLOM</name>
<gene>
    <name evidence="3" type="ORF">DERYTH_LOCUS13036</name>
</gene>
<sequence length="285" mass="30332">MVFNLKRIILLVLFALSFAAAHPFHKFESRAQHDRRAPIPLVALIVPTEGAVAQDLVAPTTTYMMATKSLNYYSPTITAIYPTPLLVKEISKNIVPPIGAVAIVKHTFAPINVSEIEAAAVLIPVAAVGGIFPNANPLFPFNREHNKHQTSSQSHSTQSSSTTSSTSSTTTNQNPQSSNDNNDNNNNNNNNSNNVNANSSVLQAAVGIGVGLAGVSASKIFIQHHGPSDKFVDPDDKDTTKSSTREPDSDTIYGSQAASTSMVDLGQDTGQDTVGSVGMERHHSD</sequence>
<dbReference type="AlphaFoldDB" id="A0A9N9HR22"/>